<accession>A0A6J4SCH0</accession>
<reference evidence="2" key="1">
    <citation type="submission" date="2020-02" db="EMBL/GenBank/DDBJ databases">
        <authorList>
            <person name="Meier V. D."/>
        </authorList>
    </citation>
    <scope>NUCLEOTIDE SEQUENCE</scope>
    <source>
        <strain evidence="2">AVDCRST_MAG85</strain>
    </source>
</reference>
<feature type="region of interest" description="Disordered" evidence="1">
    <location>
        <begin position="1"/>
        <end position="28"/>
    </location>
</feature>
<gene>
    <name evidence="2" type="ORF">AVDCRST_MAG85-1275</name>
</gene>
<sequence>RRRATRPTRVPPPIRRPPTPSAPRRRRS</sequence>
<organism evidence="2">
    <name type="scientific">uncultured Solirubrobacteraceae bacterium</name>
    <dbReference type="NCBI Taxonomy" id="1162706"/>
    <lineage>
        <taxon>Bacteria</taxon>
        <taxon>Bacillati</taxon>
        <taxon>Actinomycetota</taxon>
        <taxon>Thermoleophilia</taxon>
        <taxon>Solirubrobacterales</taxon>
        <taxon>Solirubrobacteraceae</taxon>
        <taxon>environmental samples</taxon>
    </lineage>
</organism>
<evidence type="ECO:0000313" key="2">
    <source>
        <dbReference type="EMBL" id="CAA9491909.1"/>
    </source>
</evidence>
<feature type="non-terminal residue" evidence="2">
    <location>
        <position position="1"/>
    </location>
</feature>
<evidence type="ECO:0000256" key="1">
    <source>
        <dbReference type="SAM" id="MobiDB-lite"/>
    </source>
</evidence>
<protein>
    <submittedName>
        <fullName evidence="2">Uncharacterized protein</fullName>
    </submittedName>
</protein>
<name>A0A6J4SCH0_9ACTN</name>
<proteinExistence type="predicted"/>
<dbReference type="AlphaFoldDB" id="A0A6J4SCH0"/>
<dbReference type="EMBL" id="CADCVT010000141">
    <property type="protein sequence ID" value="CAA9491909.1"/>
    <property type="molecule type" value="Genomic_DNA"/>
</dbReference>
<feature type="compositionally biased region" description="Pro residues" evidence="1">
    <location>
        <begin position="9"/>
        <end position="21"/>
    </location>
</feature>
<feature type="non-terminal residue" evidence="2">
    <location>
        <position position="28"/>
    </location>
</feature>